<feature type="transmembrane region" description="Helical" evidence="7">
    <location>
        <begin position="188"/>
        <end position="211"/>
    </location>
</feature>
<comment type="similarity">
    <text evidence="7">Belongs to the binding-protein-dependent transport system permease family.</text>
</comment>
<comment type="caution">
    <text evidence="9">The sequence shown here is derived from an EMBL/GenBank/DDBJ whole genome shotgun (WGS) entry which is preliminary data.</text>
</comment>
<evidence type="ECO:0000313" key="9">
    <source>
        <dbReference type="EMBL" id="MFD1676569.1"/>
    </source>
</evidence>
<organism evidence="9 10">
    <name type="scientific">Alicyclobacillus fodiniaquatilis</name>
    <dbReference type="NCBI Taxonomy" id="1661150"/>
    <lineage>
        <taxon>Bacteria</taxon>
        <taxon>Bacillati</taxon>
        <taxon>Bacillota</taxon>
        <taxon>Bacilli</taxon>
        <taxon>Bacillales</taxon>
        <taxon>Alicyclobacillaceae</taxon>
        <taxon>Alicyclobacillus</taxon>
    </lineage>
</organism>
<dbReference type="SUPFAM" id="SSF161098">
    <property type="entry name" value="MetI-like"/>
    <property type="match status" value="1"/>
</dbReference>
<evidence type="ECO:0000256" key="6">
    <source>
        <dbReference type="ARBA" id="ARBA00023136"/>
    </source>
</evidence>
<dbReference type="CDD" id="cd06261">
    <property type="entry name" value="TM_PBP2"/>
    <property type="match status" value="1"/>
</dbReference>
<feature type="transmembrane region" description="Helical" evidence="7">
    <location>
        <begin position="232"/>
        <end position="253"/>
    </location>
</feature>
<dbReference type="PROSITE" id="PS50928">
    <property type="entry name" value="ABC_TM1"/>
    <property type="match status" value="1"/>
</dbReference>
<evidence type="ECO:0000256" key="4">
    <source>
        <dbReference type="ARBA" id="ARBA00022692"/>
    </source>
</evidence>
<keyword evidence="4 7" id="KW-0812">Transmembrane</keyword>
<feature type="transmembrane region" description="Helical" evidence="7">
    <location>
        <begin position="285"/>
        <end position="306"/>
    </location>
</feature>
<dbReference type="InterPro" id="IPR000515">
    <property type="entry name" value="MetI-like"/>
</dbReference>
<protein>
    <submittedName>
        <fullName evidence="9">ABC transporter permease</fullName>
    </submittedName>
</protein>
<comment type="subcellular location">
    <subcellularLocation>
        <location evidence="1 7">Cell membrane</location>
        <topology evidence="1 7">Multi-pass membrane protein</topology>
    </subcellularLocation>
</comment>
<feature type="transmembrane region" description="Helical" evidence="7">
    <location>
        <begin position="30"/>
        <end position="49"/>
    </location>
</feature>
<dbReference type="PANTHER" id="PTHR43227">
    <property type="entry name" value="BLL4140 PROTEIN"/>
    <property type="match status" value="1"/>
</dbReference>
<evidence type="ECO:0000256" key="3">
    <source>
        <dbReference type="ARBA" id="ARBA00022475"/>
    </source>
</evidence>
<dbReference type="PANTHER" id="PTHR43227:SF11">
    <property type="entry name" value="BLL4140 PROTEIN"/>
    <property type="match status" value="1"/>
</dbReference>
<reference evidence="10" key="1">
    <citation type="journal article" date="2019" name="Int. J. Syst. Evol. Microbiol.">
        <title>The Global Catalogue of Microorganisms (GCM) 10K type strain sequencing project: providing services to taxonomists for standard genome sequencing and annotation.</title>
        <authorList>
            <consortium name="The Broad Institute Genomics Platform"/>
            <consortium name="The Broad Institute Genome Sequencing Center for Infectious Disease"/>
            <person name="Wu L."/>
            <person name="Ma J."/>
        </authorList>
    </citation>
    <scope>NUCLEOTIDE SEQUENCE [LARGE SCALE GENOMIC DNA]</scope>
    <source>
        <strain evidence="10">CGMCC 1.12286</strain>
    </source>
</reference>
<keyword evidence="10" id="KW-1185">Reference proteome</keyword>
<name>A0ABW4JL46_9BACL</name>
<dbReference type="RefSeq" id="WP_377944474.1">
    <property type="nucleotide sequence ID" value="NZ_JBHUCX010000073.1"/>
</dbReference>
<keyword evidence="5 7" id="KW-1133">Transmembrane helix</keyword>
<dbReference type="InterPro" id="IPR050809">
    <property type="entry name" value="UgpAE/MalFG_permease"/>
</dbReference>
<evidence type="ECO:0000259" key="8">
    <source>
        <dbReference type="PROSITE" id="PS50928"/>
    </source>
</evidence>
<sequence length="319" mass="35401">MVVNDFVNSKQGVLNKPAQKKLFKRMKRHWQFYVMVLFPVAFLIVFNYAPMFGAVLAFKNYNVVKGILGSPWAGLKYFNMLFTDPEFPIILRNTLEISLSLLIFGFPAPLILALALNEVRIRPFKRTVQMVTYAPYFISTVVMGSMIIMLLDPNSGLVNEILNFFGMKSINFLGRPDLFVPVYVVTDIWQTAGYSAVIFLAALAGIDPSLYEAAKIDGASKWQKIIHVDLPGILPTVVILLILSAGNIMGVAVDKILLLQNPLNLSTSEVISTYVYKMGLINDDVSFAAAIGLFNSAVNLVLILIVNTVAKRVSKVGLW</sequence>
<dbReference type="Pfam" id="PF00528">
    <property type="entry name" value="BPD_transp_1"/>
    <property type="match status" value="1"/>
</dbReference>
<proteinExistence type="inferred from homology"/>
<feature type="domain" description="ABC transmembrane type-1" evidence="8">
    <location>
        <begin position="91"/>
        <end position="306"/>
    </location>
</feature>
<gene>
    <name evidence="9" type="ORF">ACFSB2_17900</name>
</gene>
<feature type="transmembrane region" description="Helical" evidence="7">
    <location>
        <begin position="131"/>
        <end position="151"/>
    </location>
</feature>
<dbReference type="InterPro" id="IPR035906">
    <property type="entry name" value="MetI-like_sf"/>
</dbReference>
<evidence type="ECO:0000313" key="10">
    <source>
        <dbReference type="Proteomes" id="UP001597079"/>
    </source>
</evidence>
<keyword evidence="6 7" id="KW-0472">Membrane</keyword>
<dbReference type="Proteomes" id="UP001597079">
    <property type="component" value="Unassembled WGS sequence"/>
</dbReference>
<evidence type="ECO:0000256" key="7">
    <source>
        <dbReference type="RuleBase" id="RU363032"/>
    </source>
</evidence>
<dbReference type="EMBL" id="JBHUCX010000073">
    <property type="protein sequence ID" value="MFD1676569.1"/>
    <property type="molecule type" value="Genomic_DNA"/>
</dbReference>
<accession>A0ABW4JL46</accession>
<evidence type="ECO:0000256" key="2">
    <source>
        <dbReference type="ARBA" id="ARBA00022448"/>
    </source>
</evidence>
<keyword evidence="3" id="KW-1003">Cell membrane</keyword>
<feature type="transmembrane region" description="Helical" evidence="7">
    <location>
        <begin position="97"/>
        <end position="119"/>
    </location>
</feature>
<evidence type="ECO:0000256" key="1">
    <source>
        <dbReference type="ARBA" id="ARBA00004651"/>
    </source>
</evidence>
<keyword evidence="2 7" id="KW-0813">Transport</keyword>
<evidence type="ECO:0000256" key="5">
    <source>
        <dbReference type="ARBA" id="ARBA00022989"/>
    </source>
</evidence>
<dbReference type="Gene3D" id="1.10.3720.10">
    <property type="entry name" value="MetI-like"/>
    <property type="match status" value="1"/>
</dbReference>